<dbReference type="AlphaFoldDB" id="A0AAV7NP40"/>
<comment type="caution">
    <text evidence="2">The sequence shown here is derived from an EMBL/GenBank/DDBJ whole genome shotgun (WGS) entry which is preliminary data.</text>
</comment>
<accession>A0AAV7NP40</accession>
<feature type="region of interest" description="Disordered" evidence="1">
    <location>
        <begin position="197"/>
        <end position="216"/>
    </location>
</feature>
<feature type="compositionally biased region" description="Low complexity" evidence="1">
    <location>
        <begin position="43"/>
        <end position="59"/>
    </location>
</feature>
<feature type="region of interest" description="Disordered" evidence="1">
    <location>
        <begin position="43"/>
        <end position="70"/>
    </location>
</feature>
<dbReference type="EMBL" id="JANPWB010000012">
    <property type="protein sequence ID" value="KAJ1116740.1"/>
    <property type="molecule type" value="Genomic_DNA"/>
</dbReference>
<name>A0AAV7NP40_PLEWA</name>
<evidence type="ECO:0000313" key="3">
    <source>
        <dbReference type="Proteomes" id="UP001066276"/>
    </source>
</evidence>
<feature type="region of interest" description="Disordered" evidence="1">
    <location>
        <begin position="82"/>
        <end position="111"/>
    </location>
</feature>
<proteinExistence type="predicted"/>
<gene>
    <name evidence="2" type="ORF">NDU88_004946</name>
</gene>
<organism evidence="2 3">
    <name type="scientific">Pleurodeles waltl</name>
    <name type="common">Iberian ribbed newt</name>
    <dbReference type="NCBI Taxonomy" id="8319"/>
    <lineage>
        <taxon>Eukaryota</taxon>
        <taxon>Metazoa</taxon>
        <taxon>Chordata</taxon>
        <taxon>Craniata</taxon>
        <taxon>Vertebrata</taxon>
        <taxon>Euteleostomi</taxon>
        <taxon>Amphibia</taxon>
        <taxon>Batrachia</taxon>
        <taxon>Caudata</taxon>
        <taxon>Salamandroidea</taxon>
        <taxon>Salamandridae</taxon>
        <taxon>Pleurodelinae</taxon>
        <taxon>Pleurodeles</taxon>
    </lineage>
</organism>
<sequence length="216" mass="23866">MPACPHRPDWPTLPGRILASRFSPQEAAISVFTALHQVVPLCPRNNGPRGSPRSRSTSSLQQENHEDRQWLLAPAPPCKALRGAVGPRRDPVAEWPPGVTPLADKHLRERPGAMDPPVRFVLLASLAQRPAQSLSGRRRLHLCPPAPLAFRTRGRTRCGPARVSAQLLLWSSRRSEPQKTAQGCLLSMRAQPVPVRTVRCVNKTDKRPRAGQSLTR</sequence>
<protein>
    <submittedName>
        <fullName evidence="2">Uncharacterized protein</fullName>
    </submittedName>
</protein>
<evidence type="ECO:0000313" key="2">
    <source>
        <dbReference type="EMBL" id="KAJ1116740.1"/>
    </source>
</evidence>
<keyword evidence="3" id="KW-1185">Reference proteome</keyword>
<dbReference type="Proteomes" id="UP001066276">
    <property type="component" value="Chromosome 8"/>
</dbReference>
<evidence type="ECO:0000256" key="1">
    <source>
        <dbReference type="SAM" id="MobiDB-lite"/>
    </source>
</evidence>
<reference evidence="2" key="1">
    <citation type="journal article" date="2022" name="bioRxiv">
        <title>Sequencing and chromosome-scale assembly of the giantPleurodeles waltlgenome.</title>
        <authorList>
            <person name="Brown T."/>
            <person name="Elewa A."/>
            <person name="Iarovenko S."/>
            <person name="Subramanian E."/>
            <person name="Araus A.J."/>
            <person name="Petzold A."/>
            <person name="Susuki M."/>
            <person name="Suzuki K.-i.T."/>
            <person name="Hayashi T."/>
            <person name="Toyoda A."/>
            <person name="Oliveira C."/>
            <person name="Osipova E."/>
            <person name="Leigh N.D."/>
            <person name="Simon A."/>
            <person name="Yun M.H."/>
        </authorList>
    </citation>
    <scope>NUCLEOTIDE SEQUENCE</scope>
    <source>
        <strain evidence="2">20211129_DDA</strain>
        <tissue evidence="2">Liver</tissue>
    </source>
</reference>